<organism evidence="1 2">
    <name type="scientific">Candidatus Borkfalkia faecavium</name>
    <dbReference type="NCBI Taxonomy" id="2838508"/>
    <lineage>
        <taxon>Bacteria</taxon>
        <taxon>Bacillati</taxon>
        <taxon>Bacillota</taxon>
        <taxon>Clostridia</taxon>
        <taxon>Christensenellales</taxon>
        <taxon>Christensenellaceae</taxon>
        <taxon>Candidatus Borkfalkia</taxon>
    </lineage>
</organism>
<comment type="caution">
    <text evidence="1">The sequence shown here is derived from an EMBL/GenBank/DDBJ whole genome shotgun (WGS) entry which is preliminary data.</text>
</comment>
<accession>A0A9D1W1R5</accession>
<dbReference type="Proteomes" id="UP000886847">
    <property type="component" value="Unassembled WGS sequence"/>
</dbReference>
<reference evidence="1" key="2">
    <citation type="submission" date="2021-04" db="EMBL/GenBank/DDBJ databases">
        <authorList>
            <person name="Gilroy R."/>
        </authorList>
    </citation>
    <scope>NUCLEOTIDE SEQUENCE</scope>
    <source>
        <strain evidence="1">2189</strain>
    </source>
</reference>
<gene>
    <name evidence="1" type="ORF">H9851_07370</name>
</gene>
<evidence type="ECO:0000313" key="1">
    <source>
        <dbReference type="EMBL" id="HIX51080.1"/>
    </source>
</evidence>
<dbReference type="AlphaFoldDB" id="A0A9D1W1R5"/>
<name>A0A9D1W1R5_9FIRM</name>
<proteinExistence type="predicted"/>
<sequence>MEELSAAIEKAEKIVVYAEGEARAYLPQDAAFAALMQAWKETVSAAVRMPAFGVSIDALTRKGLESGLWMEFCFGEELLCGGMPFESLLFEVKRDWHGFNIVRGQGRRYEGRCFYVDLRQATMQPLYDALQKIARG</sequence>
<evidence type="ECO:0000313" key="2">
    <source>
        <dbReference type="Proteomes" id="UP000886847"/>
    </source>
</evidence>
<protein>
    <submittedName>
        <fullName evidence="1">Uncharacterized protein</fullName>
    </submittedName>
</protein>
<reference evidence="1" key="1">
    <citation type="journal article" date="2021" name="PeerJ">
        <title>Extensive microbial diversity within the chicken gut microbiome revealed by metagenomics and culture.</title>
        <authorList>
            <person name="Gilroy R."/>
            <person name="Ravi A."/>
            <person name="Getino M."/>
            <person name="Pursley I."/>
            <person name="Horton D.L."/>
            <person name="Alikhan N.F."/>
            <person name="Baker D."/>
            <person name="Gharbi K."/>
            <person name="Hall N."/>
            <person name="Watson M."/>
            <person name="Adriaenssens E.M."/>
            <person name="Foster-Nyarko E."/>
            <person name="Jarju S."/>
            <person name="Secka A."/>
            <person name="Antonio M."/>
            <person name="Oren A."/>
            <person name="Chaudhuri R.R."/>
            <person name="La Ragione R."/>
            <person name="Hildebrand F."/>
            <person name="Pallen M.J."/>
        </authorList>
    </citation>
    <scope>NUCLEOTIDE SEQUENCE</scope>
    <source>
        <strain evidence="1">2189</strain>
    </source>
</reference>
<dbReference type="EMBL" id="DXEW01000035">
    <property type="protein sequence ID" value="HIX51080.1"/>
    <property type="molecule type" value="Genomic_DNA"/>
</dbReference>